<reference evidence="2" key="1">
    <citation type="journal article" date="2023" name="IScience">
        <title>Live-bearing cockroach genome reveals convergent evolutionary mechanisms linked to viviparity in insects and beyond.</title>
        <authorList>
            <person name="Fouks B."/>
            <person name="Harrison M.C."/>
            <person name="Mikhailova A.A."/>
            <person name="Marchal E."/>
            <person name="English S."/>
            <person name="Carruthers M."/>
            <person name="Jennings E.C."/>
            <person name="Chiamaka E.L."/>
            <person name="Frigard R.A."/>
            <person name="Pippel M."/>
            <person name="Attardo G.M."/>
            <person name="Benoit J.B."/>
            <person name="Bornberg-Bauer E."/>
            <person name="Tobe S.S."/>
        </authorList>
    </citation>
    <scope>NUCLEOTIDE SEQUENCE</scope>
    <source>
        <strain evidence="2">Stay&amp;Tobe</strain>
    </source>
</reference>
<dbReference type="SUPFAM" id="SSF47565">
    <property type="entry name" value="Insect pheromone/odorant-binding proteins"/>
    <property type="match status" value="1"/>
</dbReference>
<dbReference type="CDD" id="cd23992">
    <property type="entry name" value="PBP_GOBP"/>
    <property type="match status" value="1"/>
</dbReference>
<sequence>MHMEFFNCLLLVLCYFITSNAEDSMFGVSACKKAYGLREDEAKELLVNEIATDENNVSQRCFVVCVLSKRGAMENGVMKLDIVIPETKEAFQESGYSFNEDEFRTGVQKCNEQTAEGKCKKSYETWKCFLKFAAKYGMEHKPAE</sequence>
<organism evidence="2 3">
    <name type="scientific">Diploptera punctata</name>
    <name type="common">Pacific beetle cockroach</name>
    <dbReference type="NCBI Taxonomy" id="6984"/>
    <lineage>
        <taxon>Eukaryota</taxon>
        <taxon>Metazoa</taxon>
        <taxon>Ecdysozoa</taxon>
        <taxon>Arthropoda</taxon>
        <taxon>Hexapoda</taxon>
        <taxon>Insecta</taxon>
        <taxon>Pterygota</taxon>
        <taxon>Neoptera</taxon>
        <taxon>Polyneoptera</taxon>
        <taxon>Dictyoptera</taxon>
        <taxon>Blattodea</taxon>
        <taxon>Blaberoidea</taxon>
        <taxon>Blaberidae</taxon>
        <taxon>Diplopterinae</taxon>
        <taxon>Diploptera</taxon>
    </lineage>
</organism>
<dbReference type="InterPro" id="IPR006170">
    <property type="entry name" value="PBP/GOBP"/>
</dbReference>
<feature type="chain" id="PRO_5042010491" evidence="1">
    <location>
        <begin position="22"/>
        <end position="144"/>
    </location>
</feature>
<gene>
    <name evidence="2" type="ORF">L9F63_021960</name>
</gene>
<dbReference type="InterPro" id="IPR036728">
    <property type="entry name" value="PBP_GOBP_sf"/>
</dbReference>
<keyword evidence="1" id="KW-0732">Signal</keyword>
<protein>
    <submittedName>
        <fullName evidence="2">Uncharacterized protein</fullName>
    </submittedName>
</protein>
<dbReference type="AlphaFoldDB" id="A0AAD7ZMW3"/>
<evidence type="ECO:0000256" key="1">
    <source>
        <dbReference type="SAM" id="SignalP"/>
    </source>
</evidence>
<proteinExistence type="predicted"/>
<keyword evidence="3" id="KW-1185">Reference proteome</keyword>
<dbReference type="GO" id="GO:0005549">
    <property type="term" value="F:odorant binding"/>
    <property type="evidence" value="ECO:0007669"/>
    <property type="project" value="InterPro"/>
</dbReference>
<dbReference type="Proteomes" id="UP001233999">
    <property type="component" value="Unassembled WGS sequence"/>
</dbReference>
<dbReference type="EMBL" id="JASPKZ010007543">
    <property type="protein sequence ID" value="KAJ9583699.1"/>
    <property type="molecule type" value="Genomic_DNA"/>
</dbReference>
<name>A0AAD7ZMW3_DIPPU</name>
<feature type="signal peptide" evidence="1">
    <location>
        <begin position="1"/>
        <end position="21"/>
    </location>
</feature>
<comment type="caution">
    <text evidence="2">The sequence shown here is derived from an EMBL/GenBank/DDBJ whole genome shotgun (WGS) entry which is preliminary data.</text>
</comment>
<dbReference type="Gene3D" id="1.10.238.20">
    <property type="entry name" value="Pheromone/general odorant binding protein domain"/>
    <property type="match status" value="1"/>
</dbReference>
<accession>A0AAD7ZMW3</accession>
<reference evidence="2" key="2">
    <citation type="submission" date="2023-05" db="EMBL/GenBank/DDBJ databases">
        <authorList>
            <person name="Fouks B."/>
        </authorList>
    </citation>
    <scope>NUCLEOTIDE SEQUENCE</scope>
    <source>
        <strain evidence="2">Stay&amp;Tobe</strain>
        <tissue evidence="2">Testes</tissue>
    </source>
</reference>
<dbReference type="Pfam" id="PF01395">
    <property type="entry name" value="PBP_GOBP"/>
    <property type="match status" value="1"/>
</dbReference>
<evidence type="ECO:0000313" key="3">
    <source>
        <dbReference type="Proteomes" id="UP001233999"/>
    </source>
</evidence>
<evidence type="ECO:0000313" key="2">
    <source>
        <dbReference type="EMBL" id="KAJ9583699.1"/>
    </source>
</evidence>